<evidence type="ECO:0000256" key="3">
    <source>
        <dbReference type="ARBA" id="ARBA00023163"/>
    </source>
</evidence>
<reference evidence="6 7" key="1">
    <citation type="submission" date="2015-07" db="EMBL/GenBank/DDBJ databases">
        <title>Genome sequencing of Kibdelosporangium phytohabitans.</title>
        <authorList>
            <person name="Qin S."/>
            <person name="Xing K."/>
        </authorList>
    </citation>
    <scope>NUCLEOTIDE SEQUENCE [LARGE SCALE GENOMIC DNA]</scope>
    <source>
        <strain evidence="6 7">KLBMP1111</strain>
    </source>
</reference>
<feature type="domain" description="HTH tetR-type" evidence="5">
    <location>
        <begin position="2"/>
        <end position="62"/>
    </location>
</feature>
<dbReference type="GO" id="GO:0003700">
    <property type="term" value="F:DNA-binding transcription factor activity"/>
    <property type="evidence" value="ECO:0007669"/>
    <property type="project" value="TreeGrafter"/>
</dbReference>
<dbReference type="STRING" id="860235.AOZ06_40410"/>
<dbReference type="KEGG" id="kphy:AOZ06_40410"/>
<evidence type="ECO:0000313" key="6">
    <source>
        <dbReference type="EMBL" id="ALG12293.1"/>
    </source>
</evidence>
<dbReference type="PRINTS" id="PR00455">
    <property type="entry name" value="HTHTETR"/>
</dbReference>
<dbReference type="AlphaFoldDB" id="A0A0N9IAZ2"/>
<protein>
    <submittedName>
        <fullName evidence="6">TetR family transcriptional regulator</fullName>
    </submittedName>
</protein>
<keyword evidence="7" id="KW-1185">Reference proteome</keyword>
<dbReference type="Pfam" id="PF00440">
    <property type="entry name" value="TetR_N"/>
    <property type="match status" value="1"/>
</dbReference>
<dbReference type="InterPro" id="IPR009057">
    <property type="entry name" value="Homeodomain-like_sf"/>
</dbReference>
<dbReference type="FunFam" id="1.10.10.60:FF:000141">
    <property type="entry name" value="TetR family transcriptional regulator"/>
    <property type="match status" value="1"/>
</dbReference>
<name>A0A0N9IAZ2_9PSEU</name>
<dbReference type="EMBL" id="CP012752">
    <property type="protein sequence ID" value="ALG12293.1"/>
    <property type="molecule type" value="Genomic_DNA"/>
</dbReference>
<evidence type="ECO:0000256" key="1">
    <source>
        <dbReference type="ARBA" id="ARBA00023015"/>
    </source>
</evidence>
<dbReference type="PANTHER" id="PTHR30055">
    <property type="entry name" value="HTH-TYPE TRANSCRIPTIONAL REGULATOR RUTR"/>
    <property type="match status" value="1"/>
</dbReference>
<dbReference type="PROSITE" id="PS50977">
    <property type="entry name" value="HTH_TETR_2"/>
    <property type="match status" value="1"/>
</dbReference>
<dbReference type="GO" id="GO:0045892">
    <property type="term" value="P:negative regulation of DNA-templated transcription"/>
    <property type="evidence" value="ECO:0007669"/>
    <property type="project" value="UniProtKB-ARBA"/>
</dbReference>
<evidence type="ECO:0000313" key="7">
    <source>
        <dbReference type="Proteomes" id="UP000063699"/>
    </source>
</evidence>
<keyword evidence="3" id="KW-0804">Transcription</keyword>
<dbReference type="SUPFAM" id="SSF46689">
    <property type="entry name" value="Homeodomain-like"/>
    <property type="match status" value="1"/>
</dbReference>
<dbReference type="OrthoDB" id="3186364at2"/>
<dbReference type="RefSeq" id="WP_054294188.1">
    <property type="nucleotide sequence ID" value="NZ_CP012752.1"/>
</dbReference>
<gene>
    <name evidence="6" type="ORF">AOZ06_40410</name>
</gene>
<dbReference type="GO" id="GO:0000976">
    <property type="term" value="F:transcription cis-regulatory region binding"/>
    <property type="evidence" value="ECO:0007669"/>
    <property type="project" value="TreeGrafter"/>
</dbReference>
<evidence type="ECO:0000259" key="5">
    <source>
        <dbReference type="PROSITE" id="PS50977"/>
    </source>
</evidence>
<organism evidence="6 7">
    <name type="scientific">Kibdelosporangium phytohabitans</name>
    <dbReference type="NCBI Taxonomy" id="860235"/>
    <lineage>
        <taxon>Bacteria</taxon>
        <taxon>Bacillati</taxon>
        <taxon>Actinomycetota</taxon>
        <taxon>Actinomycetes</taxon>
        <taxon>Pseudonocardiales</taxon>
        <taxon>Pseudonocardiaceae</taxon>
        <taxon>Kibdelosporangium</taxon>
    </lineage>
</organism>
<accession>A0A0N9IAZ2</accession>
<keyword evidence="2 4" id="KW-0238">DNA-binding</keyword>
<evidence type="ECO:0000256" key="4">
    <source>
        <dbReference type="PROSITE-ProRule" id="PRU00335"/>
    </source>
</evidence>
<proteinExistence type="predicted"/>
<sequence length="194" mass="21799">MADTKQRILNAARELFAEQGVQRTSLREIAERLGISKPALYYHFASRDDLLRSIMKPLLDDAQAFVDQQEETQRDAPSGMDKRALLEGYFDFHYRHRRDVRLLLQELTTLSDLGLVELVIAWRRRVATLLIGPNPTLAEATKATIALGGLQDCTIEFAEVPQEELRKVSVDAAWGALGLEVIPPDENHSGHPVV</sequence>
<feature type="DNA-binding region" description="H-T-H motif" evidence="4">
    <location>
        <begin position="25"/>
        <end position="44"/>
    </location>
</feature>
<evidence type="ECO:0000256" key="2">
    <source>
        <dbReference type="ARBA" id="ARBA00023125"/>
    </source>
</evidence>
<dbReference type="Gene3D" id="1.10.357.10">
    <property type="entry name" value="Tetracycline Repressor, domain 2"/>
    <property type="match status" value="1"/>
</dbReference>
<dbReference type="PANTHER" id="PTHR30055:SF234">
    <property type="entry name" value="HTH-TYPE TRANSCRIPTIONAL REGULATOR BETI"/>
    <property type="match status" value="1"/>
</dbReference>
<dbReference type="InterPro" id="IPR050109">
    <property type="entry name" value="HTH-type_TetR-like_transc_reg"/>
</dbReference>
<dbReference type="Proteomes" id="UP000063699">
    <property type="component" value="Chromosome"/>
</dbReference>
<dbReference type="InterPro" id="IPR001647">
    <property type="entry name" value="HTH_TetR"/>
</dbReference>
<keyword evidence="1" id="KW-0805">Transcription regulation</keyword>